<keyword evidence="3" id="KW-1185">Reference proteome</keyword>
<organism evidence="2 3">
    <name type="scientific">Rhodoferax saidenbachensis</name>
    <dbReference type="NCBI Taxonomy" id="1484693"/>
    <lineage>
        <taxon>Bacteria</taxon>
        <taxon>Pseudomonadati</taxon>
        <taxon>Pseudomonadota</taxon>
        <taxon>Betaproteobacteria</taxon>
        <taxon>Burkholderiales</taxon>
        <taxon>Comamonadaceae</taxon>
        <taxon>Rhodoferax</taxon>
    </lineage>
</organism>
<dbReference type="EMBL" id="JAVDXO010000002">
    <property type="protein sequence ID" value="MDR7305908.1"/>
    <property type="molecule type" value="Genomic_DNA"/>
</dbReference>
<evidence type="ECO:0000313" key="3">
    <source>
        <dbReference type="Proteomes" id="UP001268089"/>
    </source>
</evidence>
<name>A0ABU1ZK32_9BURK</name>
<protein>
    <submittedName>
        <fullName evidence="2">Uncharacterized protein</fullName>
    </submittedName>
</protein>
<keyword evidence="1" id="KW-0732">Signal</keyword>
<accession>A0ABU1ZK32</accession>
<reference evidence="2 3" key="1">
    <citation type="submission" date="2023-07" db="EMBL/GenBank/DDBJ databases">
        <title>Sorghum-associated microbial communities from plants grown in Nebraska, USA.</title>
        <authorList>
            <person name="Schachtman D."/>
        </authorList>
    </citation>
    <scope>NUCLEOTIDE SEQUENCE [LARGE SCALE GENOMIC DNA]</scope>
    <source>
        <strain evidence="2 3">BE308</strain>
    </source>
</reference>
<dbReference type="RefSeq" id="WP_310340264.1">
    <property type="nucleotide sequence ID" value="NZ_JAVDXO010000002.1"/>
</dbReference>
<evidence type="ECO:0000256" key="1">
    <source>
        <dbReference type="SAM" id="SignalP"/>
    </source>
</evidence>
<comment type="caution">
    <text evidence="2">The sequence shown here is derived from an EMBL/GenBank/DDBJ whole genome shotgun (WGS) entry which is preliminary data.</text>
</comment>
<sequence length="130" mass="13791">MNRCASLTALARACCIATLMATTTWPALAQTTAVVAIRQFPPKAVRGTLKVVAPPEVVMDGKADRLSPGSRIRGSNNIMVMSGAIVGQTVVVNYTREPTGMIHDVWILSADEIRLLPVPAPAPTQPVTTQ</sequence>
<feature type="signal peptide" evidence="1">
    <location>
        <begin position="1"/>
        <end position="29"/>
    </location>
</feature>
<proteinExistence type="predicted"/>
<evidence type="ECO:0000313" key="2">
    <source>
        <dbReference type="EMBL" id="MDR7305908.1"/>
    </source>
</evidence>
<gene>
    <name evidence="2" type="ORF">J2X15_001186</name>
</gene>
<feature type="chain" id="PRO_5047258195" evidence="1">
    <location>
        <begin position="30"/>
        <end position="130"/>
    </location>
</feature>
<dbReference type="Proteomes" id="UP001268089">
    <property type="component" value="Unassembled WGS sequence"/>
</dbReference>